<sequence>MTPTPIEFAGAEGNRLVADLWDGHGQPVLFLHGGGQTRRAWDATARRVAESGMRAIAVDLRGHGESEWVPSGNYSFADYGADAVALVRQTKERFHATPAAVGASLGGLSMLIAETRHGPLLDSLVLVDITPRMDPEGVAKIQGFMGERMEEGFATLEEAAEAIAGYLPNRKRPRSLDGLRKNLRLGSDGRYRWHWDPAFMTSERNINLHARETMEEVIEGLPELHLPVLLVRGMQSELVHEEYAREFVETAPSASYVDVGGAGHMVAGDKNDVFSAAVLDFLSDRAAA</sequence>
<organism evidence="2 3">
    <name type="scientific">Neoaquamicrobium sediminum</name>
    <dbReference type="NCBI Taxonomy" id="1849104"/>
    <lineage>
        <taxon>Bacteria</taxon>
        <taxon>Pseudomonadati</taxon>
        <taxon>Pseudomonadota</taxon>
        <taxon>Alphaproteobacteria</taxon>
        <taxon>Hyphomicrobiales</taxon>
        <taxon>Phyllobacteriaceae</taxon>
        <taxon>Neoaquamicrobium</taxon>
    </lineage>
</organism>
<accession>A0ABV3WVI3</accession>
<dbReference type="PANTHER" id="PTHR43194">
    <property type="entry name" value="HYDROLASE ALPHA/BETA FOLD FAMILY"/>
    <property type="match status" value="1"/>
</dbReference>
<reference evidence="2 3" key="1">
    <citation type="submission" date="2024-01" db="EMBL/GenBank/DDBJ databases">
        <title>New evidence supports the origin of RcGTA from prophage.</title>
        <authorList>
            <person name="Xu Y."/>
            <person name="Liu B."/>
            <person name="Chen F."/>
        </authorList>
    </citation>
    <scope>NUCLEOTIDE SEQUENCE [LARGE SCALE GENOMIC DNA]</scope>
    <source>
        <strain evidence="2 3">CBW1107-2</strain>
    </source>
</reference>
<dbReference type="EMBL" id="JAZHFV010000003">
    <property type="protein sequence ID" value="MEX4008069.1"/>
    <property type="molecule type" value="Genomic_DNA"/>
</dbReference>
<dbReference type="PANTHER" id="PTHR43194:SF2">
    <property type="entry name" value="PEROXISOMAL MEMBRANE PROTEIN LPX1"/>
    <property type="match status" value="1"/>
</dbReference>
<dbReference type="Gene3D" id="3.40.50.1820">
    <property type="entry name" value="alpha/beta hydrolase"/>
    <property type="match status" value="1"/>
</dbReference>
<keyword evidence="2" id="KW-0378">Hydrolase</keyword>
<dbReference type="GO" id="GO:0016787">
    <property type="term" value="F:hydrolase activity"/>
    <property type="evidence" value="ECO:0007669"/>
    <property type="project" value="UniProtKB-KW"/>
</dbReference>
<protein>
    <submittedName>
        <fullName evidence="2">Alpha/beta hydrolase</fullName>
    </submittedName>
</protein>
<evidence type="ECO:0000313" key="2">
    <source>
        <dbReference type="EMBL" id="MEX4008069.1"/>
    </source>
</evidence>
<evidence type="ECO:0000259" key="1">
    <source>
        <dbReference type="Pfam" id="PF12146"/>
    </source>
</evidence>
<name>A0ABV3WVI3_9HYPH</name>
<dbReference type="SUPFAM" id="SSF53474">
    <property type="entry name" value="alpha/beta-Hydrolases"/>
    <property type="match status" value="1"/>
</dbReference>
<proteinExistence type="predicted"/>
<keyword evidence="3" id="KW-1185">Reference proteome</keyword>
<dbReference type="InterPro" id="IPR022742">
    <property type="entry name" value="Hydrolase_4"/>
</dbReference>
<dbReference type="InterPro" id="IPR050228">
    <property type="entry name" value="Carboxylesterase_BioH"/>
</dbReference>
<dbReference type="RefSeq" id="WP_368803120.1">
    <property type="nucleotide sequence ID" value="NZ_JAZHFV010000003.1"/>
</dbReference>
<feature type="domain" description="Serine aminopeptidase S33" evidence="1">
    <location>
        <begin position="28"/>
        <end position="270"/>
    </location>
</feature>
<gene>
    <name evidence="2" type="ORF">V1479_12195</name>
</gene>
<comment type="caution">
    <text evidence="2">The sequence shown here is derived from an EMBL/GenBank/DDBJ whole genome shotgun (WGS) entry which is preliminary data.</text>
</comment>
<dbReference type="Pfam" id="PF12146">
    <property type="entry name" value="Hydrolase_4"/>
    <property type="match status" value="1"/>
</dbReference>
<evidence type="ECO:0000313" key="3">
    <source>
        <dbReference type="Proteomes" id="UP001559025"/>
    </source>
</evidence>
<dbReference type="Proteomes" id="UP001559025">
    <property type="component" value="Unassembled WGS sequence"/>
</dbReference>
<dbReference type="InterPro" id="IPR029058">
    <property type="entry name" value="AB_hydrolase_fold"/>
</dbReference>